<name>A0AAV4NX66_CAEEX</name>
<organism evidence="1 2">
    <name type="scientific">Caerostris extrusa</name>
    <name type="common">Bark spider</name>
    <name type="synonym">Caerostris bankana</name>
    <dbReference type="NCBI Taxonomy" id="172846"/>
    <lineage>
        <taxon>Eukaryota</taxon>
        <taxon>Metazoa</taxon>
        <taxon>Ecdysozoa</taxon>
        <taxon>Arthropoda</taxon>
        <taxon>Chelicerata</taxon>
        <taxon>Arachnida</taxon>
        <taxon>Araneae</taxon>
        <taxon>Araneomorphae</taxon>
        <taxon>Entelegynae</taxon>
        <taxon>Araneoidea</taxon>
        <taxon>Araneidae</taxon>
        <taxon>Caerostris</taxon>
    </lineage>
</organism>
<reference evidence="1 2" key="1">
    <citation type="submission" date="2021-06" db="EMBL/GenBank/DDBJ databases">
        <title>Caerostris extrusa draft genome.</title>
        <authorList>
            <person name="Kono N."/>
            <person name="Arakawa K."/>
        </authorList>
    </citation>
    <scope>NUCLEOTIDE SEQUENCE [LARGE SCALE GENOMIC DNA]</scope>
</reference>
<evidence type="ECO:0000313" key="1">
    <source>
        <dbReference type="EMBL" id="GIX89356.1"/>
    </source>
</evidence>
<dbReference type="Proteomes" id="UP001054945">
    <property type="component" value="Unassembled WGS sequence"/>
</dbReference>
<dbReference type="EMBL" id="BPLR01021416">
    <property type="protein sequence ID" value="GIX89356.1"/>
    <property type="molecule type" value="Genomic_DNA"/>
</dbReference>
<gene>
    <name evidence="1" type="ORF">CEXT_804551</name>
</gene>
<dbReference type="AlphaFoldDB" id="A0AAV4NX66"/>
<accession>A0AAV4NX66</accession>
<keyword evidence="2" id="KW-1185">Reference proteome</keyword>
<protein>
    <submittedName>
        <fullName evidence="1">Uncharacterized protein</fullName>
    </submittedName>
</protein>
<proteinExistence type="predicted"/>
<sequence length="93" mass="10734">MVWTGISLEYCTAVHLFRQDSVTAVRYRDEVLDPTVRLYTPPIPPIILLLLYYSYDSALTDDMNFPSFPLPSSHNINCCDFIKNQDVFGKSRK</sequence>
<evidence type="ECO:0000313" key="2">
    <source>
        <dbReference type="Proteomes" id="UP001054945"/>
    </source>
</evidence>
<comment type="caution">
    <text evidence="1">The sequence shown here is derived from an EMBL/GenBank/DDBJ whole genome shotgun (WGS) entry which is preliminary data.</text>
</comment>